<dbReference type="InterPro" id="IPR026170">
    <property type="entry name" value="FAM173A/B"/>
</dbReference>
<evidence type="ECO:0000256" key="1">
    <source>
        <dbReference type="ARBA" id="ARBA00022603"/>
    </source>
</evidence>
<dbReference type="SUPFAM" id="SSF53335">
    <property type="entry name" value="S-adenosyl-L-methionine-dependent methyltransferases"/>
    <property type="match status" value="1"/>
</dbReference>
<evidence type="ECO:0000313" key="5">
    <source>
        <dbReference type="EMBL" id="SFI94052.1"/>
    </source>
</evidence>
<name>A0A1I3MAW9_9HYPH</name>
<evidence type="ECO:0000256" key="2">
    <source>
        <dbReference type="ARBA" id="ARBA00022679"/>
    </source>
</evidence>
<keyword evidence="2 5" id="KW-0808">Transferase</keyword>
<feature type="domain" description="Methyltransferase" evidence="4">
    <location>
        <begin position="47"/>
        <end position="134"/>
    </location>
</feature>
<evidence type="ECO:0000313" key="6">
    <source>
        <dbReference type="Proteomes" id="UP000242763"/>
    </source>
</evidence>
<reference evidence="6" key="1">
    <citation type="submission" date="2016-10" db="EMBL/GenBank/DDBJ databases">
        <authorList>
            <person name="Varghese N."/>
            <person name="Submissions S."/>
        </authorList>
    </citation>
    <scope>NUCLEOTIDE SEQUENCE [LARGE SCALE GENOMIC DNA]</scope>
    <source>
        <strain evidence="6">DSM 21857</strain>
    </source>
</reference>
<dbReference type="Pfam" id="PF13649">
    <property type="entry name" value="Methyltransf_25"/>
    <property type="match status" value="1"/>
</dbReference>
<dbReference type="EMBL" id="FORF01000008">
    <property type="protein sequence ID" value="SFI94052.1"/>
    <property type="molecule type" value="Genomic_DNA"/>
</dbReference>
<dbReference type="OrthoDB" id="281208at2"/>
<gene>
    <name evidence="5" type="ORF">SAMN03080618_01736</name>
</gene>
<proteinExistence type="predicted"/>
<evidence type="ECO:0000256" key="3">
    <source>
        <dbReference type="ARBA" id="ARBA00022691"/>
    </source>
</evidence>
<dbReference type="STRING" id="1121003.SAMN03080618_01736"/>
<dbReference type="Proteomes" id="UP000242763">
    <property type="component" value="Unassembled WGS sequence"/>
</dbReference>
<dbReference type="RefSeq" id="WP_091521029.1">
    <property type="nucleotide sequence ID" value="NZ_FORF01000008.1"/>
</dbReference>
<evidence type="ECO:0000259" key="4">
    <source>
        <dbReference type="Pfam" id="PF13649"/>
    </source>
</evidence>
<dbReference type="PANTHER" id="PTHR13610">
    <property type="entry name" value="METHYLTRANSFERASE DOMAIN-CONTAINING PROTEIN"/>
    <property type="match status" value="1"/>
</dbReference>
<keyword evidence="6" id="KW-1185">Reference proteome</keyword>
<sequence length="249" mass="27589">MFSNSYDIDNYSTEHDNFFLAVPFVPTEEEVVSAMLNLARVGSKDVVYDLGSGDGRILIAAAKERDAHGVGIDIDPVRVADAMEFAGWAGVEYLVDFIEDDIFTVDVSPATVVTLYLLQSINVQLRPRLLKELRPGTRIVSHAFDMGDWQADERLKINGINIYKWVVPAQIAGTWEWESSGKTYRIELEQKYQEITGTAWENGEQIEFESAGLDGSRLEIVLTHGDVASGFSLTYAEGALASVAPFDVE</sequence>
<dbReference type="Gene3D" id="3.40.50.150">
    <property type="entry name" value="Vaccinia Virus protein VP39"/>
    <property type="match status" value="1"/>
</dbReference>
<dbReference type="PANTHER" id="PTHR13610:SF11">
    <property type="entry name" value="METHYLTRANSFERASE DOMAIN-CONTAINING PROTEIN"/>
    <property type="match status" value="1"/>
</dbReference>
<accession>A0A1I3MAW9</accession>
<protein>
    <submittedName>
        <fullName evidence="5">Methyltransferase domain-containing protein</fullName>
    </submittedName>
</protein>
<dbReference type="InterPro" id="IPR029063">
    <property type="entry name" value="SAM-dependent_MTases_sf"/>
</dbReference>
<keyword evidence="1 5" id="KW-0489">Methyltransferase</keyword>
<dbReference type="GO" id="GO:0032259">
    <property type="term" value="P:methylation"/>
    <property type="evidence" value="ECO:0007669"/>
    <property type="project" value="UniProtKB-KW"/>
</dbReference>
<dbReference type="InterPro" id="IPR041698">
    <property type="entry name" value="Methyltransf_25"/>
</dbReference>
<dbReference type="AlphaFoldDB" id="A0A1I3MAW9"/>
<keyword evidence="3" id="KW-0949">S-adenosyl-L-methionine</keyword>
<dbReference type="CDD" id="cd02440">
    <property type="entry name" value="AdoMet_MTases"/>
    <property type="match status" value="1"/>
</dbReference>
<dbReference type="GO" id="GO:0016279">
    <property type="term" value="F:protein-lysine N-methyltransferase activity"/>
    <property type="evidence" value="ECO:0007669"/>
    <property type="project" value="InterPro"/>
</dbReference>
<organism evidence="5 6">
    <name type="scientific">Aquamicrobium aerolatum DSM 21857</name>
    <dbReference type="NCBI Taxonomy" id="1121003"/>
    <lineage>
        <taxon>Bacteria</taxon>
        <taxon>Pseudomonadati</taxon>
        <taxon>Pseudomonadota</taxon>
        <taxon>Alphaproteobacteria</taxon>
        <taxon>Hyphomicrobiales</taxon>
        <taxon>Phyllobacteriaceae</taxon>
        <taxon>Aerobium</taxon>
    </lineage>
</organism>